<proteinExistence type="predicted"/>
<protein>
    <submittedName>
        <fullName evidence="1">Uncharacterized protein</fullName>
    </submittedName>
</protein>
<dbReference type="EMBL" id="CM056813">
    <property type="protein sequence ID" value="KAJ8639877.1"/>
    <property type="molecule type" value="Genomic_DNA"/>
</dbReference>
<accession>A0ACC2M2H3</accession>
<organism evidence="1 2">
    <name type="scientific">Persea americana</name>
    <name type="common">Avocado</name>
    <dbReference type="NCBI Taxonomy" id="3435"/>
    <lineage>
        <taxon>Eukaryota</taxon>
        <taxon>Viridiplantae</taxon>
        <taxon>Streptophyta</taxon>
        <taxon>Embryophyta</taxon>
        <taxon>Tracheophyta</taxon>
        <taxon>Spermatophyta</taxon>
        <taxon>Magnoliopsida</taxon>
        <taxon>Magnoliidae</taxon>
        <taxon>Laurales</taxon>
        <taxon>Lauraceae</taxon>
        <taxon>Persea</taxon>
    </lineage>
</organism>
<name>A0ACC2M2H3_PERAE</name>
<evidence type="ECO:0000313" key="2">
    <source>
        <dbReference type="Proteomes" id="UP001234297"/>
    </source>
</evidence>
<comment type="caution">
    <text evidence="1">The sequence shown here is derived from an EMBL/GenBank/DDBJ whole genome shotgun (WGS) entry which is preliminary data.</text>
</comment>
<keyword evidence="2" id="KW-1185">Reference proteome</keyword>
<dbReference type="Proteomes" id="UP001234297">
    <property type="component" value="Chromosome 5"/>
</dbReference>
<sequence>MKEYLHQLKVLSDQLTTCEASFSKDDLILYTLSGLPSVYRPFQTSIRTRSWHDPVSLEELHTFFVCEELSLADDISVKITIAFAANKSTPARQGRSTTAPN</sequence>
<gene>
    <name evidence="1" type="ORF">MRB53_016571</name>
</gene>
<reference evidence="1 2" key="1">
    <citation type="journal article" date="2022" name="Hortic Res">
        <title>A haplotype resolved chromosomal level avocado genome allows analysis of novel avocado genes.</title>
        <authorList>
            <person name="Nath O."/>
            <person name="Fletcher S.J."/>
            <person name="Hayward A."/>
            <person name="Shaw L.M."/>
            <person name="Masouleh A.K."/>
            <person name="Furtado A."/>
            <person name="Henry R.J."/>
            <person name="Mitter N."/>
        </authorList>
    </citation>
    <scope>NUCLEOTIDE SEQUENCE [LARGE SCALE GENOMIC DNA]</scope>
    <source>
        <strain evidence="2">cv. Hass</strain>
    </source>
</reference>
<evidence type="ECO:0000313" key="1">
    <source>
        <dbReference type="EMBL" id="KAJ8639877.1"/>
    </source>
</evidence>